<organism evidence="2 3">
    <name type="scientific">Olea europaea subsp. europaea</name>
    <dbReference type="NCBI Taxonomy" id="158383"/>
    <lineage>
        <taxon>Eukaryota</taxon>
        <taxon>Viridiplantae</taxon>
        <taxon>Streptophyta</taxon>
        <taxon>Embryophyta</taxon>
        <taxon>Tracheophyta</taxon>
        <taxon>Spermatophyta</taxon>
        <taxon>Magnoliopsida</taxon>
        <taxon>eudicotyledons</taxon>
        <taxon>Gunneridae</taxon>
        <taxon>Pentapetalae</taxon>
        <taxon>asterids</taxon>
        <taxon>lamiids</taxon>
        <taxon>Lamiales</taxon>
        <taxon>Oleaceae</taxon>
        <taxon>Oleeae</taxon>
        <taxon>Olea</taxon>
    </lineage>
</organism>
<protein>
    <submittedName>
        <fullName evidence="2">Uncharacterized protein</fullName>
    </submittedName>
</protein>
<reference evidence="2 3" key="1">
    <citation type="submission" date="2019-12" db="EMBL/GenBank/DDBJ databases">
        <authorList>
            <person name="Alioto T."/>
            <person name="Alioto T."/>
            <person name="Gomez Garrido J."/>
        </authorList>
    </citation>
    <scope>NUCLEOTIDE SEQUENCE [LARGE SCALE GENOMIC DNA]</scope>
</reference>
<gene>
    <name evidence="2" type="ORF">OLEA9_A077726</name>
</gene>
<dbReference type="Proteomes" id="UP000594638">
    <property type="component" value="Unassembled WGS sequence"/>
</dbReference>
<evidence type="ECO:0000313" key="3">
    <source>
        <dbReference type="Proteomes" id="UP000594638"/>
    </source>
</evidence>
<evidence type="ECO:0000313" key="2">
    <source>
        <dbReference type="EMBL" id="CAA2973505.1"/>
    </source>
</evidence>
<dbReference type="EMBL" id="CACTIH010002107">
    <property type="protein sequence ID" value="CAA2973505.1"/>
    <property type="molecule type" value="Genomic_DNA"/>
</dbReference>
<dbReference type="Gramene" id="OE9A077726T1">
    <property type="protein sequence ID" value="OE9A077726C1"/>
    <property type="gene ID" value="OE9A077726"/>
</dbReference>
<sequence>MGDFPESNGGRAAAVSPPFTSPANSSALEIGRERWVRAEKAAEKIICDVQPTSVSEQRRRDIIDYVQRLIGNSLGVERIAQFDRQVCMPAWSDESVYISLVR</sequence>
<name>A0A8S0R4R0_OLEEU</name>
<feature type="region of interest" description="Disordered" evidence="1">
    <location>
        <begin position="1"/>
        <end position="26"/>
    </location>
</feature>
<comment type="caution">
    <text evidence="2">The sequence shown here is derived from an EMBL/GenBank/DDBJ whole genome shotgun (WGS) entry which is preliminary data.</text>
</comment>
<dbReference type="AlphaFoldDB" id="A0A8S0R4R0"/>
<keyword evidence="3" id="KW-1185">Reference proteome</keyword>
<evidence type="ECO:0000256" key="1">
    <source>
        <dbReference type="SAM" id="MobiDB-lite"/>
    </source>
</evidence>
<dbReference type="PANTHER" id="PTHR45979:SF2">
    <property type="entry name" value="PAP_OAS1 SUBSTRATE-BINDING DOMAIN SUPERFAMILY"/>
    <property type="match status" value="1"/>
</dbReference>
<dbReference type="InterPro" id="IPR058921">
    <property type="entry name" value="PAP/OAS1-rel"/>
</dbReference>
<dbReference type="PANTHER" id="PTHR45979">
    <property type="entry name" value="PAP/OAS1 SUBSTRATE-BINDING DOMAIN SUPERFAMILY"/>
    <property type="match status" value="1"/>
</dbReference>
<accession>A0A8S0R4R0</accession>
<dbReference type="OrthoDB" id="273917at2759"/>
<proteinExistence type="predicted"/>